<feature type="region of interest" description="Disordered" evidence="1">
    <location>
        <begin position="271"/>
        <end position="332"/>
    </location>
</feature>
<dbReference type="Gene3D" id="3.40.395.10">
    <property type="entry name" value="Adenoviral Proteinase, Chain A"/>
    <property type="match status" value="1"/>
</dbReference>
<name>A0ABC8XPS5_9POAL</name>
<accession>A0ABC8XPS5</accession>
<organism evidence="2 3">
    <name type="scientific">Urochloa decumbens</name>
    <dbReference type="NCBI Taxonomy" id="240449"/>
    <lineage>
        <taxon>Eukaryota</taxon>
        <taxon>Viridiplantae</taxon>
        <taxon>Streptophyta</taxon>
        <taxon>Embryophyta</taxon>
        <taxon>Tracheophyta</taxon>
        <taxon>Spermatophyta</taxon>
        <taxon>Magnoliopsida</taxon>
        <taxon>Liliopsida</taxon>
        <taxon>Poales</taxon>
        <taxon>Poaceae</taxon>
        <taxon>PACMAD clade</taxon>
        <taxon>Panicoideae</taxon>
        <taxon>Panicodae</taxon>
        <taxon>Paniceae</taxon>
        <taxon>Melinidinae</taxon>
        <taxon>Urochloa</taxon>
    </lineage>
</organism>
<feature type="compositionally biased region" description="Polar residues" evidence="1">
    <location>
        <begin position="279"/>
        <end position="290"/>
    </location>
</feature>
<feature type="compositionally biased region" description="Polar residues" evidence="1">
    <location>
        <begin position="306"/>
        <end position="315"/>
    </location>
</feature>
<evidence type="ECO:0008006" key="4">
    <source>
        <dbReference type="Google" id="ProtNLM"/>
    </source>
</evidence>
<dbReference type="EMBL" id="OZ075125">
    <property type="protein sequence ID" value="CAL4929247.1"/>
    <property type="molecule type" value="Genomic_DNA"/>
</dbReference>
<evidence type="ECO:0000313" key="3">
    <source>
        <dbReference type="Proteomes" id="UP001497457"/>
    </source>
</evidence>
<proteinExistence type="predicted"/>
<sequence length="802" mass="90008">MARKRRRGHSPLSDFGTDDDTPDSMDDFELDSQFNSQDISDGGSMECEDTSSSDDGISDKKLYKQVLVESRNLLKLKRDLKRKLSHQSKKNAKSVKKLKETFSRFSVTSFSKVLYLDFVDFRPRMISSDIPRISVWKGNMIQSYSLLDSKSNASYGLRPKLDFSDTCYVNSLHLYDSSGPSVFLDDDFLDKLDVVSRCKLPADLKNSICKIVQEHSLNCGVSVELDVTALSRVPYNLQIAVAKLLQYASSVDMKSKKLVLDIMKAITEFPHDLEPSVTPPDNTTNSNVPENSEPHVGEDASDSETKSANQQSSPIPSAPMLNPSPVQRVSSPNVSRKCSEVIGDLDLVPSQYKLHCSKVNHYQFEKSIQNVSNTNESPCTPSGSSKRLLIPPHGFTPGCGPQSVLKKKKPRVNHTFNLTSQSNIAVLRGPLCDITNLDSDLPETSLKNSVNPLSDDGRQKDVISLSDDEGFVPDSLSPVPRRRCISSSVQKSTSDSEKDNLSPQLTQRTAARVTPNLQSRHVRFASSHSASKPIEEDCKVTRDSSEVQIVGEKTFSQSILFQGDYETDKKRISLSPSEIKNYKAICDLVNIGSNRDDVIVVGKVRCTFWALGDSLKPDGFVNSFVMSAFCYNLFLKPAGQPEQSKAHYFFANIGAELMKDPDEANQDILCRAFKLSHRNRPLNRCNNLYFPILFNNHWSVFEIVRDCVVPSFKLHWDKYVNVAMDFDYGFLYPDMPLQELDNSIDSGIYAMMCIQYWKFPRTVLSKCFDSSDIPKIRVKVANELLLMPGNTGMKDRVFEYRV</sequence>
<evidence type="ECO:0000256" key="1">
    <source>
        <dbReference type="SAM" id="MobiDB-lite"/>
    </source>
</evidence>
<protein>
    <recommendedName>
        <fullName evidence="4">Ubiquitin-like protease family profile domain-containing protein</fullName>
    </recommendedName>
</protein>
<feature type="compositionally biased region" description="Acidic residues" evidence="1">
    <location>
        <begin position="16"/>
        <end position="30"/>
    </location>
</feature>
<dbReference type="InterPro" id="IPR038765">
    <property type="entry name" value="Papain-like_cys_pep_sf"/>
</dbReference>
<gene>
    <name evidence="2" type="ORF">URODEC1_LOCUS25693</name>
</gene>
<feature type="region of interest" description="Disordered" evidence="1">
    <location>
        <begin position="445"/>
        <end position="509"/>
    </location>
</feature>
<dbReference type="AlphaFoldDB" id="A0ABC8XPS5"/>
<dbReference type="Proteomes" id="UP001497457">
    <property type="component" value="Chromosome 15b"/>
</dbReference>
<reference evidence="2" key="1">
    <citation type="submission" date="2024-10" db="EMBL/GenBank/DDBJ databases">
        <authorList>
            <person name="Ryan C."/>
        </authorList>
    </citation>
    <scope>NUCLEOTIDE SEQUENCE [LARGE SCALE GENOMIC DNA]</scope>
</reference>
<keyword evidence="3" id="KW-1185">Reference proteome</keyword>
<dbReference type="SUPFAM" id="SSF54001">
    <property type="entry name" value="Cysteine proteinases"/>
    <property type="match status" value="1"/>
</dbReference>
<evidence type="ECO:0000313" key="2">
    <source>
        <dbReference type="EMBL" id="CAL4929247.1"/>
    </source>
</evidence>
<feature type="region of interest" description="Disordered" evidence="1">
    <location>
        <begin position="1"/>
        <end position="56"/>
    </location>
</feature>